<dbReference type="EMBL" id="LXQA010109165">
    <property type="protein sequence ID" value="MCI18229.1"/>
    <property type="molecule type" value="Genomic_DNA"/>
</dbReference>
<dbReference type="SUPFAM" id="SSF56672">
    <property type="entry name" value="DNA/RNA polymerases"/>
    <property type="match status" value="1"/>
</dbReference>
<evidence type="ECO:0008006" key="3">
    <source>
        <dbReference type="Google" id="ProtNLM"/>
    </source>
</evidence>
<protein>
    <recommendedName>
        <fullName evidence="3">LINE-1 reverse transcriptase like</fullName>
    </recommendedName>
</protein>
<organism evidence="1 2">
    <name type="scientific">Trifolium medium</name>
    <dbReference type="NCBI Taxonomy" id="97028"/>
    <lineage>
        <taxon>Eukaryota</taxon>
        <taxon>Viridiplantae</taxon>
        <taxon>Streptophyta</taxon>
        <taxon>Embryophyta</taxon>
        <taxon>Tracheophyta</taxon>
        <taxon>Spermatophyta</taxon>
        <taxon>Magnoliopsida</taxon>
        <taxon>eudicotyledons</taxon>
        <taxon>Gunneridae</taxon>
        <taxon>Pentapetalae</taxon>
        <taxon>rosids</taxon>
        <taxon>fabids</taxon>
        <taxon>Fabales</taxon>
        <taxon>Fabaceae</taxon>
        <taxon>Papilionoideae</taxon>
        <taxon>50 kb inversion clade</taxon>
        <taxon>NPAAA clade</taxon>
        <taxon>Hologalegina</taxon>
        <taxon>IRL clade</taxon>
        <taxon>Trifolieae</taxon>
        <taxon>Trifolium</taxon>
    </lineage>
</organism>
<dbReference type="Proteomes" id="UP000265520">
    <property type="component" value="Unassembled WGS sequence"/>
</dbReference>
<reference evidence="1 2" key="1">
    <citation type="journal article" date="2018" name="Front. Plant Sci.">
        <title>Red Clover (Trifolium pratense) and Zigzag Clover (T. medium) - A Picture of Genomic Similarities and Differences.</title>
        <authorList>
            <person name="Dluhosova J."/>
            <person name="Istvanek J."/>
            <person name="Nedelnik J."/>
            <person name="Repkova J."/>
        </authorList>
    </citation>
    <scope>NUCLEOTIDE SEQUENCE [LARGE SCALE GENOMIC DNA]</scope>
    <source>
        <strain evidence="2">cv. 10/8</strain>
        <tissue evidence="1">Leaf</tissue>
    </source>
</reference>
<evidence type="ECO:0000313" key="1">
    <source>
        <dbReference type="EMBL" id="MCI18229.1"/>
    </source>
</evidence>
<comment type="caution">
    <text evidence="1">The sequence shown here is derived from an EMBL/GenBank/DDBJ whole genome shotgun (WGS) entry which is preliminary data.</text>
</comment>
<dbReference type="PANTHER" id="PTHR46890:SF48">
    <property type="entry name" value="RNA-DIRECTED DNA POLYMERASE"/>
    <property type="match status" value="1"/>
</dbReference>
<dbReference type="InterPro" id="IPR043502">
    <property type="entry name" value="DNA/RNA_pol_sf"/>
</dbReference>
<dbReference type="AlphaFoldDB" id="A0A392Q306"/>
<keyword evidence="2" id="KW-1185">Reference proteome</keyword>
<sequence>MTFHGLPEDDVVMLSAPFSAAEINVVVASFDGNKSPGPDGFNFSFFKRFWDLIKREVGVMFDQFFTTATLPRSLSSYFLTLIPMVDSPLRIGDFRPISLVGSLYKLVAKVLAGRLAKVMDKLISPNQIDFYPGKTTCRWGRSNQ</sequence>
<accession>A0A392Q306</accession>
<name>A0A392Q306_9FABA</name>
<evidence type="ECO:0000313" key="2">
    <source>
        <dbReference type="Proteomes" id="UP000265520"/>
    </source>
</evidence>
<proteinExistence type="predicted"/>
<dbReference type="PANTHER" id="PTHR46890">
    <property type="entry name" value="NON-LTR RETROLELEMENT REVERSE TRANSCRIPTASE-LIKE PROTEIN-RELATED"/>
    <property type="match status" value="1"/>
</dbReference>
<dbReference type="InterPro" id="IPR052343">
    <property type="entry name" value="Retrotransposon-Effector_Assoc"/>
</dbReference>